<protein>
    <submittedName>
        <fullName evidence="1">Uncharacterized protein</fullName>
    </submittedName>
</protein>
<gene>
    <name evidence="1" type="ORF">MECH1_V1_1850</name>
</gene>
<reference evidence="1 2" key="1">
    <citation type="submission" date="2024-04" db="EMBL/GenBank/DDBJ databases">
        <authorList>
            <person name="Cremers G."/>
        </authorList>
    </citation>
    <scope>NUCLEOTIDE SEQUENCE [LARGE SCALE GENOMIC DNA]</scope>
    <source>
        <strain evidence="1">MeCH1-AG</strain>
    </source>
</reference>
<accession>A0ABP1C915</accession>
<dbReference type="Proteomes" id="UP001497493">
    <property type="component" value="Chromosome"/>
</dbReference>
<proteinExistence type="predicted"/>
<evidence type="ECO:0000313" key="2">
    <source>
        <dbReference type="Proteomes" id="UP001497493"/>
    </source>
</evidence>
<keyword evidence="2" id="KW-1185">Reference proteome</keyword>
<organism evidence="1 2">
    <name type="scientific">Candidatus Methylocalor cossyra</name>
    <dbReference type="NCBI Taxonomy" id="3108543"/>
    <lineage>
        <taxon>Bacteria</taxon>
        <taxon>Pseudomonadati</taxon>
        <taxon>Pseudomonadota</taxon>
        <taxon>Gammaproteobacteria</taxon>
        <taxon>Methylococcales</taxon>
        <taxon>Methylococcaceae</taxon>
        <taxon>Candidatus Methylocalor</taxon>
    </lineage>
</organism>
<evidence type="ECO:0000313" key="1">
    <source>
        <dbReference type="EMBL" id="CAL1240626.1"/>
    </source>
</evidence>
<sequence>MDTFASGNFKGEQEITTLMGQRFMLLKAEKTKNIGGTGKNGLEIHVLLLPPDPNYVADLEAKAAATPFRKAMMVFFTLRKAAA</sequence>
<name>A0ABP1C915_9GAMM</name>
<dbReference type="EMBL" id="OZ026884">
    <property type="protein sequence ID" value="CAL1240626.1"/>
    <property type="molecule type" value="Genomic_DNA"/>
</dbReference>